<reference evidence="5" key="2">
    <citation type="submission" date="2021-02" db="EMBL/GenBank/DDBJ databases">
        <title>Aspergillus puulaauensis MK2 genome sequence.</title>
        <authorList>
            <person name="Futagami T."/>
            <person name="Mori K."/>
            <person name="Kadooka C."/>
            <person name="Tanaka T."/>
        </authorList>
    </citation>
    <scope>NUCLEOTIDE SEQUENCE</scope>
    <source>
        <strain evidence="5">MK2</strain>
    </source>
</reference>
<evidence type="ECO:0000256" key="1">
    <source>
        <dbReference type="ARBA" id="ARBA00006484"/>
    </source>
</evidence>
<dbReference type="PRINTS" id="PR00080">
    <property type="entry name" value="SDRFAMILY"/>
</dbReference>
<evidence type="ECO:0000256" key="2">
    <source>
        <dbReference type="ARBA" id="ARBA00022857"/>
    </source>
</evidence>
<dbReference type="PANTHER" id="PTHR43976:SF16">
    <property type="entry name" value="SHORT-CHAIN DEHYDROGENASE_REDUCTASE FAMILY PROTEIN"/>
    <property type="match status" value="1"/>
</dbReference>
<keyword evidence="3" id="KW-0560">Oxidoreductase</keyword>
<accession>A0A7R7XV55</accession>
<evidence type="ECO:0000256" key="4">
    <source>
        <dbReference type="RuleBase" id="RU000363"/>
    </source>
</evidence>
<dbReference type="Gene3D" id="3.40.50.720">
    <property type="entry name" value="NAD(P)-binding Rossmann-like Domain"/>
    <property type="match status" value="1"/>
</dbReference>
<keyword evidence="2" id="KW-0521">NADP</keyword>
<proteinExistence type="inferred from homology"/>
<dbReference type="PANTHER" id="PTHR43976">
    <property type="entry name" value="SHORT CHAIN DEHYDROGENASE"/>
    <property type="match status" value="1"/>
</dbReference>
<sequence>METNFWGPCRIMKAALPGMRSRRSGTIVNISSTAGLRVLPTYSHYSATKHALEAISEGLAQEAAQFNVRIQLVEPGAFRTNFLGKDNIQYAPLSDPYTTGVCADMLRVLGEMDGNQAGDPVVAAERIWEVVMGEGMARGKGLGLRLPLGSDCIKTVREKMEKVGADLDRFGDIARSTDAR</sequence>
<dbReference type="GO" id="GO:0044550">
    <property type="term" value="P:secondary metabolite biosynthetic process"/>
    <property type="evidence" value="ECO:0007669"/>
    <property type="project" value="UniProtKB-ARBA"/>
</dbReference>
<dbReference type="InterPro" id="IPR002347">
    <property type="entry name" value="SDR_fam"/>
</dbReference>
<dbReference type="Proteomes" id="UP000654913">
    <property type="component" value="Chromosome 6"/>
</dbReference>
<reference evidence="5" key="1">
    <citation type="submission" date="2021-01" db="EMBL/GenBank/DDBJ databases">
        <authorList>
            <consortium name="Aspergillus puulaauensis MK2 genome sequencing consortium"/>
            <person name="Kazuki M."/>
            <person name="Futagami T."/>
        </authorList>
    </citation>
    <scope>NUCLEOTIDE SEQUENCE</scope>
    <source>
        <strain evidence="5">MK2</strain>
    </source>
</reference>
<evidence type="ECO:0008006" key="7">
    <source>
        <dbReference type="Google" id="ProtNLM"/>
    </source>
</evidence>
<dbReference type="Pfam" id="PF00106">
    <property type="entry name" value="adh_short"/>
    <property type="match status" value="1"/>
</dbReference>
<dbReference type="AlphaFoldDB" id="A0A7R7XV55"/>
<evidence type="ECO:0000313" key="5">
    <source>
        <dbReference type="EMBL" id="BCS28054.1"/>
    </source>
</evidence>
<dbReference type="EMBL" id="AP024448">
    <property type="protein sequence ID" value="BCS28054.1"/>
    <property type="molecule type" value="Genomic_DNA"/>
</dbReference>
<dbReference type="InterPro" id="IPR020904">
    <property type="entry name" value="Sc_DH/Rdtase_CS"/>
</dbReference>
<dbReference type="KEGG" id="apuu:APUU_61102S"/>
<dbReference type="GeneID" id="64978051"/>
<dbReference type="PRINTS" id="PR00081">
    <property type="entry name" value="GDHRDH"/>
</dbReference>
<dbReference type="RefSeq" id="XP_041560240.1">
    <property type="nucleotide sequence ID" value="XM_041694406.1"/>
</dbReference>
<dbReference type="GO" id="GO:0016491">
    <property type="term" value="F:oxidoreductase activity"/>
    <property type="evidence" value="ECO:0007669"/>
    <property type="project" value="UniProtKB-KW"/>
</dbReference>
<comment type="similarity">
    <text evidence="1 4">Belongs to the short-chain dehydrogenases/reductases (SDR) family.</text>
</comment>
<organism evidence="5 6">
    <name type="scientific">Aspergillus puulaauensis</name>
    <dbReference type="NCBI Taxonomy" id="1220207"/>
    <lineage>
        <taxon>Eukaryota</taxon>
        <taxon>Fungi</taxon>
        <taxon>Dikarya</taxon>
        <taxon>Ascomycota</taxon>
        <taxon>Pezizomycotina</taxon>
        <taxon>Eurotiomycetes</taxon>
        <taxon>Eurotiomycetidae</taxon>
        <taxon>Eurotiales</taxon>
        <taxon>Aspergillaceae</taxon>
        <taxon>Aspergillus</taxon>
    </lineage>
</organism>
<gene>
    <name evidence="5" type="ORF">APUU_61102S</name>
</gene>
<keyword evidence="6" id="KW-1185">Reference proteome</keyword>
<evidence type="ECO:0000256" key="3">
    <source>
        <dbReference type="ARBA" id="ARBA00023002"/>
    </source>
</evidence>
<dbReference type="InterPro" id="IPR036291">
    <property type="entry name" value="NAD(P)-bd_dom_sf"/>
</dbReference>
<dbReference type="PROSITE" id="PS00061">
    <property type="entry name" value="ADH_SHORT"/>
    <property type="match status" value="1"/>
</dbReference>
<evidence type="ECO:0000313" key="6">
    <source>
        <dbReference type="Proteomes" id="UP000654913"/>
    </source>
</evidence>
<name>A0A7R7XV55_9EURO</name>
<dbReference type="SUPFAM" id="SSF51735">
    <property type="entry name" value="NAD(P)-binding Rossmann-fold domains"/>
    <property type="match status" value="1"/>
</dbReference>
<protein>
    <recommendedName>
        <fullName evidence="7">NAD(P)-binding protein</fullName>
    </recommendedName>
</protein>
<dbReference type="InterPro" id="IPR051911">
    <property type="entry name" value="SDR_oxidoreductase"/>
</dbReference>
<dbReference type="OrthoDB" id="1274115at2759"/>